<reference evidence="7 8" key="1">
    <citation type="submission" date="2019-11" db="EMBL/GenBank/DDBJ databases">
        <title>Draft genome sequences of five Paenibacillus species of dairy origin.</title>
        <authorList>
            <person name="Olajide A.M."/>
            <person name="Chen S."/>
            <person name="Lapointe G."/>
        </authorList>
    </citation>
    <scope>NUCLEOTIDE SEQUENCE [LARGE SCALE GENOMIC DNA]</scope>
    <source>
        <strain evidence="7 8">3CT49</strain>
    </source>
</reference>
<protein>
    <submittedName>
        <fullName evidence="7">D-lactate dehydrogenase VanH-E</fullName>
    </submittedName>
</protein>
<dbReference type="InterPro" id="IPR058205">
    <property type="entry name" value="D-LDH-like"/>
</dbReference>
<evidence type="ECO:0000259" key="5">
    <source>
        <dbReference type="Pfam" id="PF00389"/>
    </source>
</evidence>
<dbReference type="Proteomes" id="UP000442469">
    <property type="component" value="Unassembled WGS sequence"/>
</dbReference>
<organism evidence="7 8">
    <name type="scientific">Paenibacillus macerans</name>
    <name type="common">Bacillus macerans</name>
    <dbReference type="NCBI Taxonomy" id="44252"/>
    <lineage>
        <taxon>Bacteria</taxon>
        <taxon>Bacillati</taxon>
        <taxon>Bacillota</taxon>
        <taxon>Bacilli</taxon>
        <taxon>Bacillales</taxon>
        <taxon>Paenibacillaceae</taxon>
        <taxon>Paenibacillus</taxon>
    </lineage>
</organism>
<dbReference type="SUPFAM" id="SSF51735">
    <property type="entry name" value="NAD(P)-binding Rossmann-fold domains"/>
    <property type="match status" value="1"/>
</dbReference>
<feature type="domain" description="D-isomer specific 2-hydroxyacid dehydrogenase NAD-binding" evidence="6">
    <location>
        <begin position="112"/>
        <end position="294"/>
    </location>
</feature>
<dbReference type="GO" id="GO:0008720">
    <property type="term" value="F:D-lactate dehydrogenase (NAD+) activity"/>
    <property type="evidence" value="ECO:0007669"/>
    <property type="project" value="TreeGrafter"/>
</dbReference>
<dbReference type="GO" id="GO:0051287">
    <property type="term" value="F:NAD binding"/>
    <property type="evidence" value="ECO:0007669"/>
    <property type="project" value="InterPro"/>
</dbReference>
<keyword evidence="2 4" id="KW-0560">Oxidoreductase</keyword>
<dbReference type="InterPro" id="IPR029752">
    <property type="entry name" value="D-isomer_DH_CS1"/>
</dbReference>
<dbReference type="SUPFAM" id="SSF52283">
    <property type="entry name" value="Formate/glycerate dehydrogenase catalytic domain-like"/>
    <property type="match status" value="1"/>
</dbReference>
<dbReference type="InterPro" id="IPR006140">
    <property type="entry name" value="D-isomer_DH_NAD-bd"/>
</dbReference>
<dbReference type="Pfam" id="PF02826">
    <property type="entry name" value="2-Hacid_dh_C"/>
    <property type="match status" value="1"/>
</dbReference>
<evidence type="ECO:0000256" key="3">
    <source>
        <dbReference type="ARBA" id="ARBA00023027"/>
    </source>
</evidence>
<dbReference type="PROSITE" id="PS00671">
    <property type="entry name" value="D_2_HYDROXYACID_DH_3"/>
    <property type="match status" value="1"/>
</dbReference>
<sequence>MEKTGITIYGCEEDEADLFRRYSPHYGVEPTIIESAVSADNAALASGNCCISVNHKTEIGLSTLRALKENGVAYISTRSIGCNHIDMEAAEKLGITIDNVAYSPASVADYTLMLILMSLRNAKSVLCRADAHDYKLCAVPGRELRDMTVGILGTGRIGQAVIDRLNGFGCRILAYNLYPQAKAEYVTLDELLRQSDILTLHMPLNADTYHILDRKRIKSVKHGAFVINTARGSLIDTEALIWALENGRLGGAALDVVEGEEGIFYHDRTNKPVNNQFLPGLQKLPNAIVTPHTAFYTDHALQDIVENTIQNCLEFERGTR</sequence>
<dbReference type="InterPro" id="IPR006139">
    <property type="entry name" value="D-isomer_2_OHA_DH_cat_dom"/>
</dbReference>
<evidence type="ECO:0000256" key="4">
    <source>
        <dbReference type="RuleBase" id="RU003719"/>
    </source>
</evidence>
<dbReference type="InterPro" id="IPR036291">
    <property type="entry name" value="NAD(P)-bd_dom_sf"/>
</dbReference>
<dbReference type="PANTHER" id="PTHR43026:SF1">
    <property type="entry name" value="2-HYDROXYACID DEHYDROGENASE HOMOLOG 1-RELATED"/>
    <property type="match status" value="1"/>
</dbReference>
<dbReference type="PANTHER" id="PTHR43026">
    <property type="entry name" value="2-HYDROXYACID DEHYDROGENASE HOMOLOG 1-RELATED"/>
    <property type="match status" value="1"/>
</dbReference>
<keyword evidence="3" id="KW-0520">NAD</keyword>
<comment type="caution">
    <text evidence="7">The sequence shown here is derived from an EMBL/GenBank/DDBJ whole genome shotgun (WGS) entry which is preliminary data.</text>
</comment>
<name>A0A6N8EWZ5_PAEMA</name>
<dbReference type="AlphaFoldDB" id="A0A6N8EWZ5"/>
<dbReference type="EMBL" id="WNZZ01000008">
    <property type="protein sequence ID" value="MUG23310.1"/>
    <property type="molecule type" value="Genomic_DNA"/>
</dbReference>
<dbReference type="Gene3D" id="3.40.50.720">
    <property type="entry name" value="NAD(P)-binding Rossmann-like Domain"/>
    <property type="match status" value="2"/>
</dbReference>
<gene>
    <name evidence="7" type="ORF">GNQ08_12950</name>
</gene>
<feature type="domain" description="D-isomer specific 2-hydroxyacid dehydrogenase catalytic" evidence="5">
    <location>
        <begin position="13"/>
        <end position="318"/>
    </location>
</feature>
<evidence type="ECO:0000313" key="7">
    <source>
        <dbReference type="EMBL" id="MUG23310.1"/>
    </source>
</evidence>
<dbReference type="RefSeq" id="WP_155620167.1">
    <property type="nucleotide sequence ID" value="NZ_CP086393.1"/>
</dbReference>
<accession>A0A6N8EWZ5</accession>
<evidence type="ECO:0000313" key="8">
    <source>
        <dbReference type="Proteomes" id="UP000442469"/>
    </source>
</evidence>
<comment type="similarity">
    <text evidence="1 4">Belongs to the D-isomer specific 2-hydroxyacid dehydrogenase family.</text>
</comment>
<evidence type="ECO:0000256" key="1">
    <source>
        <dbReference type="ARBA" id="ARBA00005854"/>
    </source>
</evidence>
<evidence type="ECO:0000256" key="2">
    <source>
        <dbReference type="ARBA" id="ARBA00023002"/>
    </source>
</evidence>
<evidence type="ECO:0000259" key="6">
    <source>
        <dbReference type="Pfam" id="PF02826"/>
    </source>
</evidence>
<dbReference type="InterPro" id="IPR029753">
    <property type="entry name" value="D-isomer_DH_CS"/>
</dbReference>
<dbReference type="PROSITE" id="PS00065">
    <property type="entry name" value="D_2_HYDROXYACID_DH_1"/>
    <property type="match status" value="1"/>
</dbReference>
<proteinExistence type="inferred from homology"/>
<dbReference type="PROSITE" id="PS00670">
    <property type="entry name" value="D_2_HYDROXYACID_DH_2"/>
    <property type="match status" value="1"/>
</dbReference>
<dbReference type="CDD" id="cd12185">
    <property type="entry name" value="HGDH_LDH_like"/>
    <property type="match status" value="1"/>
</dbReference>
<dbReference type="Pfam" id="PF00389">
    <property type="entry name" value="2-Hacid_dh"/>
    <property type="match status" value="1"/>
</dbReference>